<proteinExistence type="predicted"/>
<protein>
    <submittedName>
        <fullName evidence="2">Uncharacterized protein</fullName>
    </submittedName>
</protein>
<gene>
    <name evidence="2" type="ORF">OS493_005429</name>
</gene>
<feature type="compositionally biased region" description="Polar residues" evidence="1">
    <location>
        <begin position="41"/>
        <end position="55"/>
    </location>
</feature>
<dbReference type="EMBL" id="MU827303">
    <property type="protein sequence ID" value="KAJ7365325.1"/>
    <property type="molecule type" value="Genomic_DNA"/>
</dbReference>
<evidence type="ECO:0000256" key="1">
    <source>
        <dbReference type="SAM" id="MobiDB-lite"/>
    </source>
</evidence>
<feature type="region of interest" description="Disordered" evidence="1">
    <location>
        <begin position="41"/>
        <end position="62"/>
    </location>
</feature>
<feature type="region of interest" description="Disordered" evidence="1">
    <location>
        <begin position="676"/>
        <end position="707"/>
    </location>
</feature>
<name>A0A9X0CM85_9CNID</name>
<feature type="compositionally biased region" description="Basic and acidic residues" evidence="1">
    <location>
        <begin position="360"/>
        <end position="374"/>
    </location>
</feature>
<sequence length="787" mass="86610">MNTLATTHPPARFHGGMQYVHPVMPQRAYFQMAASTSFQASGESVSQKDNSSSAIEATPPATPKESGIYLYSNQLRYHASNATENNLKRFGHLYPAQLRQKCESLQSNGKIKADYLECQQRAPETYTAELNLHNKLPNGIQKIVRVQNPGYVVCSPTPECPAVDARSPTRQFESSARIKPESYHAYQKGHRLGHENEYLSGERVVYLKPSGYQTQPTTEEPKHYAHGTWPNLAPVPHGVIADPGPNGIYTPFKVPPNSIHSYSKASPNSVSEKLDSGVNSVRCQPSNVAVQNGVQPTLPFSHSEVPSVHHFSGGNNNLPTRQMTPDFHSASTFIIHASTAVASNGVHSTVPAASYVNPYRPEDNDSLSRPEYQKDPNSTQYHGFREPPKCATAALAVHNMNTVPTNAHFVTHPPAPRQLPVFTPAELIESHSRKAHFPVRVLYVPPQADGASCVTAPNSCHTAHYTSGYANVSSQVNASEGLNKAIPIQYPYQPASEGFCRPVGGEISALNHCIDSMSSLHQKTLAYSKSNVLMVAPPGRPNYAALTKSQPAIAQVSTASNSHFVIMNGHDVHRESNYISHNETSGFHKMVHLQEAEKSQDGPNSVVNNSWIVTKQQLHHNSGDSHGRSSGCSHNIAGYAASCHAGMSYPTILPRTPIECDNSIATKEPRCYISVDSKPQVEKEKEQPSFSHTPRSLPELTQPHEGKIPCIDNQQPDNKLAKLTNFVVGVETKIHDNYKKNYEKNKSKEVRKRTCRLSVSPPRRIPVMVQYIHVPIPPEVNLRILFA</sequence>
<comment type="caution">
    <text evidence="2">The sequence shown here is derived from an EMBL/GenBank/DDBJ whole genome shotgun (WGS) entry which is preliminary data.</text>
</comment>
<organism evidence="2 3">
    <name type="scientific">Desmophyllum pertusum</name>
    <dbReference type="NCBI Taxonomy" id="174260"/>
    <lineage>
        <taxon>Eukaryota</taxon>
        <taxon>Metazoa</taxon>
        <taxon>Cnidaria</taxon>
        <taxon>Anthozoa</taxon>
        <taxon>Hexacorallia</taxon>
        <taxon>Scleractinia</taxon>
        <taxon>Caryophylliina</taxon>
        <taxon>Caryophylliidae</taxon>
        <taxon>Desmophyllum</taxon>
    </lineage>
</organism>
<keyword evidence="3" id="KW-1185">Reference proteome</keyword>
<feature type="region of interest" description="Disordered" evidence="1">
    <location>
        <begin position="354"/>
        <end position="385"/>
    </location>
</feature>
<evidence type="ECO:0000313" key="2">
    <source>
        <dbReference type="EMBL" id="KAJ7365325.1"/>
    </source>
</evidence>
<reference evidence="2" key="1">
    <citation type="submission" date="2023-01" db="EMBL/GenBank/DDBJ databases">
        <title>Genome assembly of the deep-sea coral Lophelia pertusa.</title>
        <authorList>
            <person name="Herrera S."/>
            <person name="Cordes E."/>
        </authorList>
    </citation>
    <scope>NUCLEOTIDE SEQUENCE</scope>
    <source>
        <strain evidence="2">USNM1676648</strain>
        <tissue evidence="2">Polyp</tissue>
    </source>
</reference>
<accession>A0A9X0CM85</accession>
<dbReference type="Proteomes" id="UP001163046">
    <property type="component" value="Unassembled WGS sequence"/>
</dbReference>
<dbReference type="AlphaFoldDB" id="A0A9X0CM85"/>
<evidence type="ECO:0000313" key="3">
    <source>
        <dbReference type="Proteomes" id="UP001163046"/>
    </source>
</evidence>